<protein>
    <submittedName>
        <fullName evidence="2">Uncharacterized protein</fullName>
    </submittedName>
</protein>
<feature type="compositionally biased region" description="Basic and acidic residues" evidence="1">
    <location>
        <begin position="486"/>
        <end position="509"/>
    </location>
</feature>
<gene>
    <name evidence="2" type="ORF">I350_06465</name>
</gene>
<feature type="region of interest" description="Disordered" evidence="1">
    <location>
        <begin position="311"/>
        <end position="468"/>
    </location>
</feature>
<feature type="compositionally biased region" description="Pro residues" evidence="1">
    <location>
        <begin position="1"/>
        <end position="19"/>
    </location>
</feature>
<feature type="compositionally biased region" description="Polar residues" evidence="1">
    <location>
        <begin position="200"/>
        <end position="210"/>
    </location>
</feature>
<feature type="compositionally biased region" description="Acidic residues" evidence="1">
    <location>
        <begin position="61"/>
        <end position="76"/>
    </location>
</feature>
<dbReference type="OrthoDB" id="10405553at2759"/>
<feature type="compositionally biased region" description="Basic residues" evidence="1">
    <location>
        <begin position="597"/>
        <end position="607"/>
    </location>
</feature>
<feature type="compositionally biased region" description="Low complexity" evidence="1">
    <location>
        <begin position="554"/>
        <end position="577"/>
    </location>
</feature>
<feature type="compositionally biased region" description="Basic and acidic residues" evidence="1">
    <location>
        <begin position="322"/>
        <end position="344"/>
    </location>
</feature>
<dbReference type="AlphaFoldDB" id="A0A1E3JL86"/>
<name>A0A1E3JL86_9TREE</name>
<comment type="caution">
    <text evidence="2">The sequence shown here is derived from an EMBL/GenBank/DDBJ whole genome shotgun (WGS) entry which is preliminary data.</text>
</comment>
<feature type="compositionally biased region" description="Polar residues" evidence="1">
    <location>
        <begin position="518"/>
        <end position="527"/>
    </location>
</feature>
<feature type="region of interest" description="Disordered" evidence="1">
    <location>
        <begin position="823"/>
        <end position="861"/>
    </location>
</feature>
<feature type="region of interest" description="Disordered" evidence="1">
    <location>
        <begin position="486"/>
        <end position="729"/>
    </location>
</feature>
<proteinExistence type="predicted"/>
<sequence>MTPSPAPSSPLSSAPPSPCAPAKARVSSGAKWATSPPTSQGIVAGGEKGKASTSLGNGAVEVEDDIDELDPSDEEKENTRRELETCTPKKRKRGRPAKGENKGVKKLRVSRAKKEEEPPEIGTTSTKIEEASVIERAPTLTSPTSPSKEGEEEAKPLEVAQDPSGGSQPFQEVRGTATSVPPPSSVPKSPIKTEVEPSVSGENTVPTEPESTGPPLLDSTTATVSEVASASANASGSSSTSALVLETTSSSLSISKPKYVRPLAAPIDIPPGVRPPPRKNPRKNPGRPSKKYLEEHRMWLEEVEEARARLRGEGVEGGAQMSKDEKEGLEGDADRVQDLGKSTEDTIPILIGEQQSVVNGVENPPAEEEPKLEKESSNAEEEEKELDKEEASEALSEEKALSHTVDVESPTKRRKMRHKEIPQQSSPVPTSAPAETPSSPRDYAPPPPPDLPAGIPPPPKKLNPGRPTNKYLEEYASWWELVEKEKERLGEGEKQTSEEDKDMAEKGTSLEEAPVLDSQASAGQTSARGRGMGRGRGKASLVVQTSRPTEISQPDPSEAAAAVAIATPPSTSTSRPSEFVIREPPSSGHSESWTPRGRLKVRGRAKGTVRTGRVSEGGRTPIHNGALSSPLQNGHGSPARDGSPGADNQGELLKSGSSRESAAGRDRSVGLTGEIDVSEFNKSATSMRLNSEPNELSSQYHPSPQRQSPEPQTHINLPSATPNPPKQTDIMILPVRPNPPLPKEGHLASFLVLNPFHFLTPSDERQLPIPPVPAGGFSFREKKGKTIQRFLAPRKVVLDLTTPGTRIGTIPSAEEYYKSSLEYRGDRKGKARAPSNWTEDEGQRNGGGESEADEAERLDQNGRKVQMLYRVLVVNKNEEEEAMERDEGYAEEE</sequence>
<feature type="region of interest" description="Disordered" evidence="1">
    <location>
        <begin position="1"/>
        <end position="294"/>
    </location>
</feature>
<feature type="compositionally biased region" description="Basic and acidic residues" evidence="1">
    <location>
        <begin position="385"/>
        <end position="411"/>
    </location>
</feature>
<feature type="compositionally biased region" description="Low complexity" evidence="1">
    <location>
        <begin position="425"/>
        <end position="442"/>
    </location>
</feature>
<feature type="compositionally biased region" description="Polar residues" evidence="1">
    <location>
        <begin position="626"/>
        <end position="635"/>
    </location>
</feature>
<feature type="compositionally biased region" description="Basic residues" evidence="1">
    <location>
        <begin position="276"/>
        <end position="290"/>
    </location>
</feature>
<dbReference type="Proteomes" id="UP000095149">
    <property type="component" value="Unassembled WGS sequence"/>
</dbReference>
<feature type="compositionally biased region" description="Low complexity" evidence="1">
    <location>
        <begin position="219"/>
        <end position="242"/>
    </location>
</feature>
<feature type="compositionally biased region" description="Polar residues" evidence="1">
    <location>
        <begin position="680"/>
        <end position="720"/>
    </location>
</feature>
<evidence type="ECO:0000313" key="3">
    <source>
        <dbReference type="Proteomes" id="UP000095149"/>
    </source>
</evidence>
<reference evidence="2 3" key="1">
    <citation type="submission" date="2016-06" db="EMBL/GenBank/DDBJ databases">
        <title>Evolution of pathogenesis and genome organization in the Tremellales.</title>
        <authorList>
            <person name="Cuomo C."/>
            <person name="Litvintseva A."/>
            <person name="Heitman J."/>
            <person name="Chen Y."/>
            <person name="Sun S."/>
            <person name="Springer D."/>
            <person name="Dromer F."/>
            <person name="Young S."/>
            <person name="Zeng Q."/>
            <person name="Chapman S."/>
            <person name="Gujja S."/>
            <person name="Saif S."/>
            <person name="Birren B."/>
        </authorList>
    </citation>
    <scope>NUCLEOTIDE SEQUENCE [LARGE SCALE GENOMIC DNA]</scope>
    <source>
        <strain evidence="2 3">CBS 6273</strain>
    </source>
</reference>
<feature type="compositionally biased region" description="Pro residues" evidence="1">
    <location>
        <begin position="443"/>
        <end position="461"/>
    </location>
</feature>
<evidence type="ECO:0000256" key="1">
    <source>
        <dbReference type="SAM" id="MobiDB-lite"/>
    </source>
</evidence>
<feature type="compositionally biased region" description="Polar residues" evidence="1">
    <location>
        <begin position="542"/>
        <end position="552"/>
    </location>
</feature>
<organism evidence="2 3">
    <name type="scientific">Cryptococcus amylolentus CBS 6273</name>
    <dbReference type="NCBI Taxonomy" id="1296118"/>
    <lineage>
        <taxon>Eukaryota</taxon>
        <taxon>Fungi</taxon>
        <taxon>Dikarya</taxon>
        <taxon>Basidiomycota</taxon>
        <taxon>Agaricomycotina</taxon>
        <taxon>Tremellomycetes</taxon>
        <taxon>Tremellales</taxon>
        <taxon>Cryptococcaceae</taxon>
        <taxon>Cryptococcus</taxon>
    </lineage>
</organism>
<evidence type="ECO:0000313" key="2">
    <source>
        <dbReference type="EMBL" id="ODO01641.1"/>
    </source>
</evidence>
<feature type="compositionally biased region" description="Basic and acidic residues" evidence="1">
    <location>
        <begin position="368"/>
        <end position="377"/>
    </location>
</feature>
<dbReference type="EMBL" id="MEKH01000010">
    <property type="protein sequence ID" value="ODO01641.1"/>
    <property type="molecule type" value="Genomic_DNA"/>
</dbReference>
<accession>A0A1E3JL86</accession>